<dbReference type="OrthoDB" id="185373at2759"/>
<feature type="transmembrane region" description="Helical" evidence="9">
    <location>
        <begin position="840"/>
        <end position="866"/>
    </location>
</feature>
<dbReference type="InterPro" id="IPR036063">
    <property type="entry name" value="Smr_dom_sf"/>
</dbReference>
<keyword evidence="12" id="KW-1185">Reference proteome</keyword>
<evidence type="ECO:0000256" key="1">
    <source>
        <dbReference type="ARBA" id="ARBA00004141"/>
    </source>
</evidence>
<feature type="transmembrane region" description="Helical" evidence="9">
    <location>
        <begin position="975"/>
        <end position="997"/>
    </location>
</feature>
<evidence type="ECO:0000259" key="10">
    <source>
        <dbReference type="PROSITE" id="PS50828"/>
    </source>
</evidence>
<comment type="subcellular location">
    <subcellularLocation>
        <location evidence="1">Membrane</location>
        <topology evidence="1">Multi-pass membrane protein</topology>
    </subcellularLocation>
</comment>
<feature type="repeat" description="PPR" evidence="7">
    <location>
        <begin position="250"/>
        <end position="284"/>
    </location>
</feature>
<feature type="transmembrane region" description="Helical" evidence="9">
    <location>
        <begin position="1474"/>
        <end position="1497"/>
    </location>
</feature>
<dbReference type="PANTHER" id="PTHR43243">
    <property type="entry name" value="INNER MEMBRANE TRANSPORTER YGJI-RELATED"/>
    <property type="match status" value="1"/>
</dbReference>
<dbReference type="SUPFAM" id="SSF160443">
    <property type="entry name" value="SMR domain-like"/>
    <property type="match status" value="1"/>
</dbReference>
<feature type="transmembrane region" description="Helical" evidence="9">
    <location>
        <begin position="618"/>
        <end position="641"/>
    </location>
</feature>
<evidence type="ECO:0000256" key="4">
    <source>
        <dbReference type="ARBA" id="ARBA00022737"/>
    </source>
</evidence>
<feature type="transmembrane region" description="Helical" evidence="9">
    <location>
        <begin position="1692"/>
        <end position="1714"/>
    </location>
</feature>
<feature type="transmembrane region" description="Helical" evidence="9">
    <location>
        <begin position="1113"/>
        <end position="1132"/>
    </location>
</feature>
<dbReference type="Pfam" id="PF13812">
    <property type="entry name" value="PPR_3"/>
    <property type="match status" value="1"/>
</dbReference>
<keyword evidence="3 9" id="KW-0812">Transmembrane</keyword>
<keyword evidence="5 9" id="KW-1133">Transmembrane helix</keyword>
<dbReference type="Gene3D" id="1.20.1740.10">
    <property type="entry name" value="Amino acid/polyamine transporter I"/>
    <property type="match status" value="2"/>
</dbReference>
<keyword evidence="4" id="KW-0677">Repeat</keyword>
<dbReference type="PANTHER" id="PTHR43243:SF41">
    <property type="entry name" value="CATIONIC AMINO ACID TRANSPORTER 7, CHLOROPLASTIC"/>
    <property type="match status" value="1"/>
</dbReference>
<feature type="transmembrane region" description="Helical" evidence="9">
    <location>
        <begin position="1812"/>
        <end position="1832"/>
    </location>
</feature>
<dbReference type="InterPro" id="IPR033443">
    <property type="entry name" value="PROP1-like_PPR_dom"/>
</dbReference>
<feature type="repeat" description="PPR" evidence="7">
    <location>
        <begin position="285"/>
        <end position="319"/>
    </location>
</feature>
<feature type="transmembrane region" description="Helical" evidence="9">
    <location>
        <begin position="887"/>
        <end position="906"/>
    </location>
</feature>
<feature type="transmembrane region" description="Helical" evidence="9">
    <location>
        <begin position="653"/>
        <end position="670"/>
    </location>
</feature>
<dbReference type="GO" id="GO:0015171">
    <property type="term" value="F:amino acid transmembrane transporter activity"/>
    <property type="evidence" value="ECO:0007669"/>
    <property type="project" value="TreeGrafter"/>
</dbReference>
<comment type="caution">
    <text evidence="11">The sequence shown here is derived from an EMBL/GenBank/DDBJ whole genome shotgun (WGS) entry which is preliminary data.</text>
</comment>
<evidence type="ECO:0000256" key="6">
    <source>
        <dbReference type="ARBA" id="ARBA00023136"/>
    </source>
</evidence>
<dbReference type="InterPro" id="IPR002293">
    <property type="entry name" value="AA/rel_permease1"/>
</dbReference>
<feature type="region of interest" description="Disordered" evidence="8">
    <location>
        <begin position="1953"/>
        <end position="2022"/>
    </location>
</feature>
<feature type="domain" description="Smr" evidence="10">
    <location>
        <begin position="376"/>
        <end position="461"/>
    </location>
</feature>
<feature type="repeat" description="PPR" evidence="7">
    <location>
        <begin position="180"/>
        <end position="214"/>
    </location>
</feature>
<comment type="similarity">
    <text evidence="2">Belongs to the amino acid-polyamine-organocation (APC) superfamily. Cationic amino acid transporter (CAT) (TC 2.A.3.3) family.</text>
</comment>
<evidence type="ECO:0000256" key="9">
    <source>
        <dbReference type="SAM" id="Phobius"/>
    </source>
</evidence>
<proteinExistence type="inferred from homology"/>
<feature type="transmembrane region" description="Helical" evidence="9">
    <location>
        <begin position="584"/>
        <end position="606"/>
    </location>
</feature>
<dbReference type="InterPro" id="IPR002885">
    <property type="entry name" value="PPR_rpt"/>
</dbReference>
<dbReference type="Pfam" id="PF17177">
    <property type="entry name" value="PPR_long"/>
    <property type="match status" value="1"/>
</dbReference>
<feature type="transmembrane region" description="Helical" evidence="9">
    <location>
        <begin position="912"/>
        <end position="932"/>
    </location>
</feature>
<dbReference type="Gene3D" id="3.30.1370.110">
    <property type="match status" value="1"/>
</dbReference>
<sequence>MLRPDVATARILLDRLPPSELHWELDAALDRLLAAGLKPHYHLFLPWATIHATAGRPQAVRKVMERVERHEGTLAPHYYAQLIKAYCSAGRWRETEPVLQEMRDKGVPPTEHIFRSLIWCNGRHHRADRAQAVFDEMLASGIEPSMITWSALLNAYAESKQPLRAVEALKQMRAQHLKPSVQVYGALTKGFARSGDWRRAIEVINLMQCDGLEPNEQVFGSVIEAAAVAGKPSVAAEVLRRMRLAGVEPNVIAYTSLLSSYNGTGDLEGAKQVLQDMAAAGCKPNVKTYTELMSQLAAKGRYEECEHYFQQMTDDGCPPDSVSYAILIDSMMRRWNADREGQQQLLAVIQERWEAAFAGPLAPHTFLHQPQGRMTVDLHGYSAWTAQLAVLSTLRGLLRQYRVQGRISDRLSRLDIITGRGNRSARKHQPILREIVVEFLQHLVPVTLARANDGLLVLEARKLVRLFKSLQGPDPLSLAAMQHCLVDPGHAMGLALSLVRPMGPGSKAIVREWADAVLHTPQIFRRLAFRKRTLEEELQQALLRGSMRKAFGGFDLWMVGLGLVVATGWATLSGSAAQYYAGPAIVISYLFSGLAALTSACCFAELCAEFPVSGGGFSYVMVTFGEFPAFVTLASLLLEYALGMAATARGFSLYLNSLLDLSPGTLIININDGDHTLDPMAAAIVLLMSVLLSLGVRESAWFISGIGIFKIALLLVVAIAGYTQGSADRMTPFINYSYDADSIFLGAAVVFFTQVGFDAIANAAEEVKDARDLPWAIVGTVCVSTLLYVLLALALALMVFDGVACPNWVFFLTGSSDSVQQTVSFLSAFVSGHCMKWMQYIISVAALLGVVTALTVGLFSLSRIVMAAARDWLLPPFLARVSPRTQTPLVAQMSFGVIIALLAMLVEVQAATSLVSFGTLIVLWLVCNAQLYRRYFPDIQMHFTQYGTVELTSLKAEAPAGWAWGRRLSLNGRRWLVWAHMAALNGISIALAIYYSVNDAPNPPPTTESRAAPAARVPHCDWSVSANTWQQANDLADAAAPACVPTAPNRHHAMVLLWFAVAWVLTTLSFQLACPIHYTPQGWHLPAWLMPWLPSAGAVLVLFNLGALPQQDFYKVGIYFLALLALYLLYSLPMSYIKHNRCDYAAEDLKVVELVYTNGEWRPARVNPIHVQSHIAAHDNRPSIALLNMVWWCGGSRAASARNHELLKEWFTAVKRTPQILKRMAFRRRTLEEELREALLRGSMRKAFGGFDLLMLGLGITVASGYAQLTGYAAQEFAGPAVILSYMFSGMAALLAACCFAELSQEFPVAGGAFSFVMATFGELAAFIALGGLLLEYVVGMAAVARGFSRQLARLCNQDPLTFVINIGGDYSSHFLDIMAAAIVLLMSVLLSLGVRESAWFISGVTVFKLLLLVVIAIVGYVQGTWDNAEPFIDPNFGADGIFLGAAVLYFTYVGFDAISNAAEETRDVRHMPWAIVGTPLVAMIFYILLSTALAMATTPNPKAALPWNPALGPDDPGQGFPFGPYAGVSFPNLDTCNGPGNTFTIAFVHLQGLKYMQYIIAVATLMGIVTALTVGLFSASRIVMSAARDWLLPPFLAKISPRTQTPLVAQMVLGVIIALLAMTIEIEMATAMVSFGTLVALWLVCNAQVYRRYWPGVQMRFTQYGGVEAVSGGETASWALGRRLPVHARKLLFGLHMLAVNGTSIALGVFYAASTHYMSTVKSATDWAHYVDQNFPGGAKNCTPILNYALMAELDGCPQEIAETDPESCTRLGHTSLDCLWIVLGWFLVTLSFQLCCPLEHEPAGWRIPWWLMPWLPSTAICLCIFCVGALPTNDYWKIGAFFGGLLAFFLLFSLPMSYIKHNRVDFVNAEELKVVELRFINGEWRPARFADPLSGASVATSLGVHPSQALTASAASLGMRPSYAYSAEIKPDSKWSSGALPAAAAVARAMTDSAGGSSGGRLHSGRSPSSPSTLSRNPSSPVAVPAEQRLGRPSMPEQQRSRRSLQLPPLPPTREEGPTN</sequence>
<evidence type="ECO:0000313" key="11">
    <source>
        <dbReference type="EMBL" id="PRW59953.1"/>
    </source>
</evidence>
<evidence type="ECO:0000313" key="12">
    <source>
        <dbReference type="Proteomes" id="UP000239899"/>
    </source>
</evidence>
<reference evidence="11 12" key="1">
    <citation type="journal article" date="2018" name="Plant J.">
        <title>Genome sequences of Chlorella sorokiniana UTEX 1602 and Micractinium conductrix SAG 241.80: implications to maltose excretion by a green alga.</title>
        <authorList>
            <person name="Arriola M.B."/>
            <person name="Velmurugan N."/>
            <person name="Zhang Y."/>
            <person name="Plunkett M.H."/>
            <person name="Hondzo H."/>
            <person name="Barney B.M."/>
        </authorList>
    </citation>
    <scope>NUCLEOTIDE SEQUENCE [LARGE SCALE GENOMIC DNA]</scope>
    <source>
        <strain evidence="12">UTEX 1602</strain>
    </source>
</reference>
<feature type="transmembrane region" description="Helical" evidence="9">
    <location>
        <begin position="1247"/>
        <end position="1269"/>
    </location>
</feature>
<dbReference type="InterPro" id="IPR011990">
    <property type="entry name" value="TPR-like_helical_dom_sf"/>
</dbReference>
<feature type="transmembrane region" description="Helical" evidence="9">
    <location>
        <begin position="773"/>
        <end position="800"/>
    </location>
</feature>
<feature type="transmembrane region" description="Helical" evidence="9">
    <location>
        <begin position="1400"/>
        <end position="1422"/>
    </location>
</feature>
<evidence type="ECO:0000256" key="3">
    <source>
        <dbReference type="ARBA" id="ARBA00022692"/>
    </source>
</evidence>
<feature type="transmembrane region" description="Helical" evidence="9">
    <location>
        <begin position="1371"/>
        <end position="1393"/>
    </location>
</feature>
<dbReference type="GO" id="GO:0005886">
    <property type="term" value="C:plasma membrane"/>
    <property type="evidence" value="ECO:0007669"/>
    <property type="project" value="TreeGrafter"/>
</dbReference>
<evidence type="ECO:0000256" key="5">
    <source>
        <dbReference type="ARBA" id="ARBA00022989"/>
    </source>
</evidence>
<feature type="transmembrane region" description="Helical" evidence="9">
    <location>
        <begin position="550"/>
        <end position="572"/>
    </location>
</feature>
<gene>
    <name evidence="11" type="ORF">C2E21_1441</name>
</gene>
<feature type="compositionally biased region" description="Low complexity" evidence="8">
    <location>
        <begin position="1967"/>
        <end position="1983"/>
    </location>
</feature>
<protein>
    <submittedName>
        <fullName evidence="11">Amino acid permease</fullName>
    </submittedName>
</protein>
<feature type="repeat" description="PPR" evidence="7">
    <location>
        <begin position="110"/>
        <end position="144"/>
    </location>
</feature>
<feature type="transmembrane region" description="Helical" evidence="9">
    <location>
        <begin position="1055"/>
        <end position="1073"/>
    </location>
</feature>
<feature type="transmembrane region" description="Helical" evidence="9">
    <location>
        <begin position="1606"/>
        <end position="1625"/>
    </location>
</feature>
<feature type="transmembrane region" description="Helical" evidence="9">
    <location>
        <begin position="1631"/>
        <end position="1651"/>
    </location>
</feature>
<feature type="transmembrane region" description="Helical" evidence="9">
    <location>
        <begin position="701"/>
        <end position="722"/>
    </location>
</feature>
<dbReference type="EMBL" id="LHPG02000003">
    <property type="protein sequence ID" value="PRW59953.1"/>
    <property type="molecule type" value="Genomic_DNA"/>
</dbReference>
<feature type="transmembrane region" description="Helical" evidence="9">
    <location>
        <begin position="1281"/>
        <end position="1301"/>
    </location>
</feature>
<dbReference type="InterPro" id="IPR002625">
    <property type="entry name" value="Smr_dom"/>
</dbReference>
<keyword evidence="6 9" id="KW-0472">Membrane</keyword>
<feature type="transmembrane region" description="Helical" evidence="9">
    <location>
        <begin position="1085"/>
        <end position="1107"/>
    </location>
</feature>
<evidence type="ECO:0000256" key="7">
    <source>
        <dbReference type="PROSITE-ProRule" id="PRU00708"/>
    </source>
</evidence>
<dbReference type="Gene3D" id="1.25.40.10">
    <property type="entry name" value="Tetratricopeptide repeat domain"/>
    <property type="match status" value="3"/>
</dbReference>
<feature type="repeat" description="PPR" evidence="7">
    <location>
        <begin position="215"/>
        <end position="249"/>
    </location>
</feature>
<accession>A0A2P6U0W4</accession>
<dbReference type="SMART" id="SM00463">
    <property type="entry name" value="SMR"/>
    <property type="match status" value="1"/>
</dbReference>
<dbReference type="PROSITE" id="PS50828">
    <property type="entry name" value="SMR"/>
    <property type="match status" value="1"/>
</dbReference>
<dbReference type="STRING" id="3076.A0A2P6U0W4"/>
<dbReference type="Proteomes" id="UP000239899">
    <property type="component" value="Unassembled WGS sequence"/>
</dbReference>
<dbReference type="Pfam" id="PF01535">
    <property type="entry name" value="PPR"/>
    <property type="match status" value="1"/>
</dbReference>
<evidence type="ECO:0000256" key="2">
    <source>
        <dbReference type="ARBA" id="ARBA00008572"/>
    </source>
</evidence>
<feature type="transmembrane region" description="Helical" evidence="9">
    <location>
        <begin position="1838"/>
        <end position="1856"/>
    </location>
</feature>
<feature type="transmembrane region" description="Helical" evidence="9">
    <location>
        <begin position="1442"/>
        <end position="1462"/>
    </location>
</feature>
<dbReference type="Pfam" id="PF13520">
    <property type="entry name" value="AA_permease_2"/>
    <property type="match status" value="2"/>
</dbReference>
<name>A0A2P6U0W4_CHLSO</name>
<feature type="transmembrane region" description="Helical" evidence="9">
    <location>
        <begin position="742"/>
        <end position="761"/>
    </location>
</feature>
<feature type="transmembrane region" description="Helical" evidence="9">
    <location>
        <begin position="1313"/>
        <end position="1335"/>
    </location>
</feature>
<dbReference type="PROSITE" id="PS51375">
    <property type="entry name" value="PPR"/>
    <property type="match status" value="7"/>
</dbReference>
<dbReference type="NCBIfam" id="TIGR00756">
    <property type="entry name" value="PPR"/>
    <property type="match status" value="5"/>
</dbReference>
<feature type="repeat" description="PPR" evidence="7">
    <location>
        <begin position="145"/>
        <end position="179"/>
    </location>
</feature>
<feature type="repeat" description="PPR" evidence="7">
    <location>
        <begin position="75"/>
        <end position="109"/>
    </location>
</feature>
<organism evidence="11 12">
    <name type="scientific">Chlorella sorokiniana</name>
    <name type="common">Freshwater green alga</name>
    <dbReference type="NCBI Taxonomy" id="3076"/>
    <lineage>
        <taxon>Eukaryota</taxon>
        <taxon>Viridiplantae</taxon>
        <taxon>Chlorophyta</taxon>
        <taxon>core chlorophytes</taxon>
        <taxon>Trebouxiophyceae</taxon>
        <taxon>Chlorellales</taxon>
        <taxon>Chlorellaceae</taxon>
        <taxon>Chlorella clade</taxon>
        <taxon>Chlorella</taxon>
    </lineage>
</organism>
<feature type="transmembrane region" description="Helical" evidence="9">
    <location>
        <begin position="676"/>
        <end position="694"/>
    </location>
</feature>
<feature type="transmembrane region" description="Helical" evidence="9">
    <location>
        <begin position="1559"/>
        <end position="1585"/>
    </location>
</feature>
<evidence type="ECO:0000256" key="8">
    <source>
        <dbReference type="SAM" id="MobiDB-lite"/>
    </source>
</evidence>